<dbReference type="PATRIC" id="fig|1122147.4.peg.1655"/>
<feature type="transmembrane region" description="Helical" evidence="10">
    <location>
        <begin position="84"/>
        <end position="103"/>
    </location>
</feature>
<gene>
    <name evidence="12" type="ORF">FC91_GL001596</name>
</gene>
<dbReference type="GO" id="GO:0098719">
    <property type="term" value="P:sodium ion import across plasma membrane"/>
    <property type="evidence" value="ECO:0007669"/>
    <property type="project" value="TreeGrafter"/>
</dbReference>
<feature type="transmembrane region" description="Helical" evidence="10">
    <location>
        <begin position="109"/>
        <end position="130"/>
    </location>
</feature>
<feature type="transmembrane region" description="Helical" evidence="10">
    <location>
        <begin position="302"/>
        <end position="322"/>
    </location>
</feature>
<evidence type="ECO:0000256" key="7">
    <source>
        <dbReference type="ARBA" id="ARBA00023065"/>
    </source>
</evidence>
<keyword evidence="3" id="KW-1003">Cell membrane</keyword>
<evidence type="ECO:0000256" key="6">
    <source>
        <dbReference type="ARBA" id="ARBA00023053"/>
    </source>
</evidence>
<keyword evidence="9" id="KW-0739">Sodium transport</keyword>
<evidence type="ECO:0000256" key="4">
    <source>
        <dbReference type="ARBA" id="ARBA00022692"/>
    </source>
</evidence>
<dbReference type="eggNOG" id="COG0025">
    <property type="taxonomic scope" value="Bacteria"/>
</dbReference>
<comment type="subcellular location">
    <subcellularLocation>
        <location evidence="1">Cell membrane</location>
        <topology evidence="1">Multi-pass membrane protein</topology>
    </subcellularLocation>
</comment>
<evidence type="ECO:0000256" key="9">
    <source>
        <dbReference type="ARBA" id="ARBA00023201"/>
    </source>
</evidence>
<feature type="transmembrane region" description="Helical" evidence="10">
    <location>
        <begin position="373"/>
        <end position="396"/>
    </location>
</feature>
<feature type="domain" description="Cation/H+ exchanger transmembrane" evidence="11">
    <location>
        <begin position="14"/>
        <end position="397"/>
    </location>
</feature>
<evidence type="ECO:0000313" key="13">
    <source>
        <dbReference type="Proteomes" id="UP000050949"/>
    </source>
</evidence>
<dbReference type="AlphaFoldDB" id="A0A0R1X0A5"/>
<reference evidence="12 13" key="1">
    <citation type="journal article" date="2015" name="Genome Announc.">
        <title>Expanding the biotechnology potential of lactobacilli through comparative genomics of 213 strains and associated genera.</title>
        <authorList>
            <person name="Sun Z."/>
            <person name="Harris H.M."/>
            <person name="McCann A."/>
            <person name="Guo C."/>
            <person name="Argimon S."/>
            <person name="Zhang W."/>
            <person name="Yang X."/>
            <person name="Jeffery I.B."/>
            <person name="Cooney J.C."/>
            <person name="Kagawa T.F."/>
            <person name="Liu W."/>
            <person name="Song Y."/>
            <person name="Salvetti E."/>
            <person name="Wrobel A."/>
            <person name="Rasinkangas P."/>
            <person name="Parkhill J."/>
            <person name="Rea M.C."/>
            <person name="O'Sullivan O."/>
            <person name="Ritari J."/>
            <person name="Douillard F.P."/>
            <person name="Paul Ross R."/>
            <person name="Yang R."/>
            <person name="Briner A.E."/>
            <person name="Felis G.E."/>
            <person name="de Vos W.M."/>
            <person name="Barrangou R."/>
            <person name="Klaenhammer T.R."/>
            <person name="Caufield P.W."/>
            <person name="Cui Y."/>
            <person name="Zhang H."/>
            <person name="O'Toole P.W."/>
        </authorList>
    </citation>
    <scope>NUCLEOTIDE SEQUENCE [LARGE SCALE GENOMIC DNA]</scope>
    <source>
        <strain evidence="12 13">DSM 16991</strain>
    </source>
</reference>
<keyword evidence="5 10" id="KW-1133">Transmembrane helix</keyword>
<evidence type="ECO:0000313" key="12">
    <source>
        <dbReference type="EMBL" id="KRM23735.1"/>
    </source>
</evidence>
<keyword evidence="8 10" id="KW-0472">Membrane</keyword>
<dbReference type="OrthoDB" id="9809206at2"/>
<dbReference type="Proteomes" id="UP000050949">
    <property type="component" value="Unassembled WGS sequence"/>
</dbReference>
<evidence type="ECO:0000256" key="5">
    <source>
        <dbReference type="ARBA" id="ARBA00022989"/>
    </source>
</evidence>
<sequence>MDQVFIFILMLAAVVVANVLAKHLPKIPLPFWLIGLGMGLAIFPFFRNFTLDPSVFSFAIIAPLLFNEGQNASRLWIGRTLGNIFSLAVGLVLITVLVLGFGLSTVTFIPLALAFALIAIVTPTDASAVNAISQTNPLSEGQLLILENESLFNDAAGIVAFDLALAAFISGQFSPLQATGQFLYVAIGGILFGAIVGTLIVSLRTQLIKWGDDDPIIMTTLQLLTPLLIYFFAEELGFSGILAVVAAGIAHGVERDQLRLTSARMQIVSTNVWEMVSGILSGLVFVLLGVTLPTVISDAWYGNTFLLLNIIGLGIYLSKLVLRILWSRYLVHVPRTKHRWRDALIIGFGGANGTITLSLAFSMPRGVTLRNELIFMAAVVIIISLVVPPLVFPLLVKKQPVANKQHVWVRRMLAEGIKAMREETERPAEAQIVLDSLAQERILDDAPNRRVQQTIFQDTIDTEKKTIEALRQAKTITDDEAHYYNNFIDLNDFTADQRIWKNLLLRTRFTLHMGHIYRDLRSVQDAFLTSPINLEPIFWKKQFTAHNEDILPIEKAGYDAVMKRLGTLEDKDNRAEVNTIRRFYRDRHRRVQVDAVDGDIIYQMFLKAFHAEYELIQDALAKNEITSELAERLQQRITFDEITYLQNRSAFQI</sequence>
<dbReference type="GO" id="GO:0051453">
    <property type="term" value="P:regulation of intracellular pH"/>
    <property type="evidence" value="ECO:0007669"/>
    <property type="project" value="TreeGrafter"/>
</dbReference>
<accession>A0A0R1X0A5</accession>
<protein>
    <submittedName>
        <fullName evidence="12">NhaP-type Na+ H+ and K+ H+ antiporter</fullName>
    </submittedName>
</protein>
<feature type="transmembrane region" description="Helical" evidence="10">
    <location>
        <begin position="238"/>
        <end position="254"/>
    </location>
</feature>
<dbReference type="EMBL" id="AZFW01000150">
    <property type="protein sequence ID" value="KRM23735.1"/>
    <property type="molecule type" value="Genomic_DNA"/>
</dbReference>
<dbReference type="PANTHER" id="PTHR10110:SF86">
    <property type="entry name" value="SODIUM_HYDROGEN EXCHANGER 7"/>
    <property type="match status" value="1"/>
</dbReference>
<evidence type="ECO:0000256" key="2">
    <source>
        <dbReference type="ARBA" id="ARBA00022448"/>
    </source>
</evidence>
<dbReference type="InterPro" id="IPR006153">
    <property type="entry name" value="Cation/H_exchanger_TM"/>
</dbReference>
<proteinExistence type="predicted"/>
<evidence type="ECO:0000256" key="1">
    <source>
        <dbReference type="ARBA" id="ARBA00004651"/>
    </source>
</evidence>
<feature type="transmembrane region" description="Helical" evidence="10">
    <location>
        <begin position="215"/>
        <end position="232"/>
    </location>
</feature>
<dbReference type="GO" id="GO:0015385">
    <property type="term" value="F:sodium:proton antiporter activity"/>
    <property type="evidence" value="ECO:0007669"/>
    <property type="project" value="InterPro"/>
</dbReference>
<dbReference type="PANTHER" id="PTHR10110">
    <property type="entry name" value="SODIUM/HYDROGEN EXCHANGER"/>
    <property type="match status" value="1"/>
</dbReference>
<dbReference type="RefSeq" id="WP_027828305.1">
    <property type="nucleotide sequence ID" value="NZ_AUEH01000017.1"/>
</dbReference>
<feature type="transmembrane region" description="Helical" evidence="10">
    <location>
        <begin position="275"/>
        <end position="296"/>
    </location>
</feature>
<keyword evidence="4 10" id="KW-0812">Transmembrane</keyword>
<evidence type="ECO:0000256" key="3">
    <source>
        <dbReference type="ARBA" id="ARBA00022475"/>
    </source>
</evidence>
<evidence type="ECO:0000256" key="8">
    <source>
        <dbReference type="ARBA" id="ARBA00023136"/>
    </source>
</evidence>
<keyword evidence="6" id="KW-0915">Sodium</keyword>
<evidence type="ECO:0000259" key="11">
    <source>
        <dbReference type="Pfam" id="PF00999"/>
    </source>
</evidence>
<dbReference type="Gene3D" id="6.10.140.1330">
    <property type="match status" value="1"/>
</dbReference>
<organism evidence="12 13">
    <name type="scientific">Schleiferilactobacillus harbinensis DSM 16991</name>
    <dbReference type="NCBI Taxonomy" id="1122147"/>
    <lineage>
        <taxon>Bacteria</taxon>
        <taxon>Bacillati</taxon>
        <taxon>Bacillota</taxon>
        <taxon>Bacilli</taxon>
        <taxon>Lactobacillales</taxon>
        <taxon>Lactobacillaceae</taxon>
        <taxon>Schleiferilactobacillus</taxon>
    </lineage>
</organism>
<comment type="caution">
    <text evidence="12">The sequence shown here is derived from an EMBL/GenBank/DDBJ whole genome shotgun (WGS) entry which is preliminary data.</text>
</comment>
<feature type="transmembrane region" description="Helical" evidence="10">
    <location>
        <begin position="182"/>
        <end position="203"/>
    </location>
</feature>
<keyword evidence="7" id="KW-0406">Ion transport</keyword>
<feature type="transmembrane region" description="Helical" evidence="10">
    <location>
        <begin position="31"/>
        <end position="49"/>
    </location>
</feature>
<feature type="transmembrane region" description="Helical" evidence="10">
    <location>
        <begin position="343"/>
        <end position="361"/>
    </location>
</feature>
<dbReference type="GO" id="GO:0005886">
    <property type="term" value="C:plasma membrane"/>
    <property type="evidence" value="ECO:0007669"/>
    <property type="project" value="UniProtKB-SubCell"/>
</dbReference>
<keyword evidence="2" id="KW-0813">Transport</keyword>
<dbReference type="Pfam" id="PF00999">
    <property type="entry name" value="Na_H_Exchanger"/>
    <property type="match status" value="1"/>
</dbReference>
<name>A0A0R1X0A5_9LACO</name>
<dbReference type="GO" id="GO:0015386">
    <property type="term" value="F:potassium:proton antiporter activity"/>
    <property type="evidence" value="ECO:0007669"/>
    <property type="project" value="TreeGrafter"/>
</dbReference>
<dbReference type="InterPro" id="IPR018422">
    <property type="entry name" value="Cation/H_exchanger_CPA1"/>
</dbReference>
<evidence type="ECO:0000256" key="10">
    <source>
        <dbReference type="SAM" id="Phobius"/>
    </source>
</evidence>